<evidence type="ECO:0000313" key="2">
    <source>
        <dbReference type="EMBL" id="CAB4170154.1"/>
    </source>
</evidence>
<dbReference type="EMBL" id="LR797283">
    <property type="protein sequence ID" value="CAB4199336.1"/>
    <property type="molecule type" value="Genomic_DNA"/>
</dbReference>
<evidence type="ECO:0000313" key="3">
    <source>
        <dbReference type="EMBL" id="CAB4199336.1"/>
    </source>
</evidence>
<evidence type="ECO:0000313" key="1">
    <source>
        <dbReference type="EMBL" id="CAB4136175.1"/>
    </source>
</evidence>
<sequence length="187" mass="20630">MKTYALIETKELKAIRIDNNGLPLVNDLCPQGQYAIENIIAPWNREGAVSTDPADYPGLLWTPPLIVELVKIPKPDSIPGKIAEPVLVWTETSCTRDWVVRDMTDDERAAAARKVWPNTQAFLSEFTVAEMAGIGLSTDPTIAALRVMLSVWSGQIYSDDERVITGLAALHLAGILSARRRMDITTK</sequence>
<protein>
    <submittedName>
        <fullName evidence="2">Uncharacterized protein</fullName>
    </submittedName>
</protein>
<organism evidence="2">
    <name type="scientific">uncultured Caudovirales phage</name>
    <dbReference type="NCBI Taxonomy" id="2100421"/>
    <lineage>
        <taxon>Viruses</taxon>
        <taxon>Duplodnaviria</taxon>
        <taxon>Heunggongvirae</taxon>
        <taxon>Uroviricota</taxon>
        <taxon>Caudoviricetes</taxon>
        <taxon>Peduoviridae</taxon>
        <taxon>Maltschvirus</taxon>
        <taxon>Maltschvirus maltsch</taxon>
    </lineage>
</organism>
<proteinExistence type="predicted"/>
<gene>
    <name evidence="3" type="ORF">UFOVP1334_32</name>
    <name evidence="1" type="ORF">UFOVP296_25</name>
    <name evidence="2" type="ORF">UFOVP912_44</name>
</gene>
<name>A0A6J5PRL8_9CAUD</name>
<dbReference type="EMBL" id="LR796853">
    <property type="protein sequence ID" value="CAB4170154.1"/>
    <property type="molecule type" value="Genomic_DNA"/>
</dbReference>
<dbReference type="EMBL" id="LR796314">
    <property type="protein sequence ID" value="CAB4136175.1"/>
    <property type="molecule type" value="Genomic_DNA"/>
</dbReference>
<reference evidence="2" key="1">
    <citation type="submission" date="2020-05" db="EMBL/GenBank/DDBJ databases">
        <authorList>
            <person name="Chiriac C."/>
            <person name="Salcher M."/>
            <person name="Ghai R."/>
            <person name="Kavagutti S V."/>
        </authorList>
    </citation>
    <scope>NUCLEOTIDE SEQUENCE</scope>
</reference>
<accession>A0A6J5PRL8</accession>